<proteinExistence type="predicted"/>
<sequence>MAASSSGAPPPSPAKSWNQFLQSPAISYPAASKPALTSTSVPIQTSSQRSCEFYWHPQLLDRWQAISISINEINVAAVDESHVHRDADSGADGCGKADAEAGTGLSSIKYGSYILMATFLAEKLRQLLSLAQVQSIVIDSHNHLHHRSSNDILLQEGENHEDKNLNSSLRKVGIAIPEGPFLPLYILAVHSLNLAVSEDWLCLIDDGDDDDNLAHNVTPTKIKWCQGVVIIPMETDDAPERLKHMLADAQPDLILVAPGKDWERMHTAVQNAIPTTPTSSCPLTQSCIQLVDFVQLVEDAESSLRMHLERNHHDKVSNIVELLWPPEFRNEALDSLRYLHSIQGCFDVVRLVALGLVRLSSASSSSSSSTTASIPSTLLSTQNYTPRPLISHIVYTSGTTGKPKGCVSSLASLQNYIRAKNLAHSIDSRSRVLLASAITFDPCFSDVLAVCVANATLCVATRGQLYSRDEIEGKDEKENADHRCRNDEQGCYRGLTKLLRLLKISHVLCTPTLWATVEGTPPNNVPTLKIVALGGEPIPTAMIRKWARCHRDELSREYPRLCSTYGVTEACVYQTFGEVVLNDSWKSDASCCNNLAGAKKVPMMSSGQSVGLPLIGTNIHICYPHSEDVCVDQFTNSPVLKHVEPDASSTEPKIGEVVLSGSQVDAKSSYLNLDASARVFIKCHDVGANFGNDTYFYRTGDLGYIDPVSGNLHILGRIQGDNMVKINGVRVELSEIEHAIIDEGLDDDEEGRLVVDCIAALVVCSSTSSEQDEHKQLVAYCLLSTVSILQLGISTEQLKTGIIVPPGPLMTVLRARCERQVRKGCIPSVFILIDRIPLSPTGKRCRSTLPTLDKCSIMNASMNGKENISLWDCGTAGSIVADAICECLNLQRCQRPLVTLDANFFALGGDSLAATRVVRRLYAIHHGILDSRNLGGRTGTLAGNFSPKYLLQSNNLGEFVEHLDSKSIFQSAEVLGIVQNANEAKMNGGSIDYNTESSHNKREIIADPLYACLIEAITLGYTSVASSLLDLGVDPNSQSNQARLGKVTDRKQQRSLFKSNPLHLASLRGNPYLVKKLLQNGCKANTPDASGSFPIHLACSRIEGKFDSDEDDWNRLLCVKHLLDTGKTPLTIKDGNRQTILHSAARSGHCQLLKYLMDQWRETTETAGIHFKPHNNVPGRIFDWQDRWYRTPVHWAVLNQRTAALRILLDGGCSAFPSKPKCSVSSRATTVLIETPLEICLRLYGDSAGVGAEISSLLCTHSTDRHFHHCLLSSSSLLD</sequence>
<dbReference type="InterPro" id="IPR042099">
    <property type="entry name" value="ANL_N_sf"/>
</dbReference>
<dbReference type="Gene3D" id="3.30.300.30">
    <property type="match status" value="1"/>
</dbReference>
<dbReference type="InterPro" id="IPR002110">
    <property type="entry name" value="Ankyrin_rpt"/>
</dbReference>
<name>A0ABD3M2X2_9STRA</name>
<dbReference type="Pfam" id="PF12796">
    <property type="entry name" value="Ank_2"/>
    <property type="match status" value="1"/>
</dbReference>
<dbReference type="InterPro" id="IPR036736">
    <property type="entry name" value="ACP-like_sf"/>
</dbReference>
<dbReference type="SMART" id="SM00248">
    <property type="entry name" value="ANK"/>
    <property type="match status" value="5"/>
</dbReference>
<dbReference type="PROSITE" id="PS00455">
    <property type="entry name" value="AMP_BINDING"/>
    <property type="match status" value="1"/>
</dbReference>
<dbReference type="Pfam" id="PF00501">
    <property type="entry name" value="AMP-binding"/>
    <property type="match status" value="1"/>
</dbReference>
<dbReference type="PROSITE" id="PS50088">
    <property type="entry name" value="ANK_REPEAT"/>
    <property type="match status" value="1"/>
</dbReference>
<accession>A0ABD3M2X2</accession>
<dbReference type="Proteomes" id="UP001530293">
    <property type="component" value="Unassembled WGS sequence"/>
</dbReference>
<dbReference type="SUPFAM" id="SSF47336">
    <property type="entry name" value="ACP-like"/>
    <property type="match status" value="1"/>
</dbReference>
<feature type="domain" description="Carrier" evidence="4">
    <location>
        <begin position="874"/>
        <end position="967"/>
    </location>
</feature>
<evidence type="ECO:0000256" key="3">
    <source>
        <dbReference type="PROSITE-ProRule" id="PRU00023"/>
    </source>
</evidence>
<dbReference type="Pfam" id="PF00023">
    <property type="entry name" value="Ank"/>
    <property type="match status" value="1"/>
</dbReference>
<comment type="caution">
    <text evidence="5">The sequence shown here is derived from an EMBL/GenBank/DDBJ whole genome shotgun (WGS) entry which is preliminary data.</text>
</comment>
<dbReference type="Gene3D" id="1.10.1200.10">
    <property type="entry name" value="ACP-like"/>
    <property type="match status" value="1"/>
</dbReference>
<dbReference type="InterPro" id="IPR009081">
    <property type="entry name" value="PP-bd_ACP"/>
</dbReference>
<keyword evidence="6" id="KW-1185">Reference proteome</keyword>
<dbReference type="PANTHER" id="PTHR45527">
    <property type="entry name" value="NONRIBOSOMAL PEPTIDE SYNTHETASE"/>
    <property type="match status" value="1"/>
</dbReference>
<organism evidence="5 6">
    <name type="scientific">Discostella pseudostelligera</name>
    <dbReference type="NCBI Taxonomy" id="259834"/>
    <lineage>
        <taxon>Eukaryota</taxon>
        <taxon>Sar</taxon>
        <taxon>Stramenopiles</taxon>
        <taxon>Ochrophyta</taxon>
        <taxon>Bacillariophyta</taxon>
        <taxon>Coscinodiscophyceae</taxon>
        <taxon>Thalassiosirophycidae</taxon>
        <taxon>Stephanodiscales</taxon>
        <taxon>Stephanodiscaceae</taxon>
        <taxon>Discostella</taxon>
    </lineage>
</organism>
<evidence type="ECO:0000313" key="5">
    <source>
        <dbReference type="EMBL" id="KAL3756426.1"/>
    </source>
</evidence>
<keyword evidence="2" id="KW-0597">Phosphoprotein</keyword>
<dbReference type="PROSITE" id="PS50297">
    <property type="entry name" value="ANK_REP_REGION"/>
    <property type="match status" value="1"/>
</dbReference>
<evidence type="ECO:0000313" key="6">
    <source>
        <dbReference type="Proteomes" id="UP001530293"/>
    </source>
</evidence>
<keyword evidence="3" id="KW-0040">ANK repeat</keyword>
<evidence type="ECO:0000256" key="2">
    <source>
        <dbReference type="ARBA" id="ARBA00022553"/>
    </source>
</evidence>
<evidence type="ECO:0000256" key="1">
    <source>
        <dbReference type="ARBA" id="ARBA00022450"/>
    </source>
</evidence>
<dbReference type="InterPro" id="IPR036770">
    <property type="entry name" value="Ankyrin_rpt-contain_sf"/>
</dbReference>
<dbReference type="Gene3D" id="3.40.50.12780">
    <property type="entry name" value="N-terminal domain of ligase-like"/>
    <property type="match status" value="1"/>
</dbReference>
<dbReference type="PROSITE" id="PS00012">
    <property type="entry name" value="PHOSPHOPANTETHEINE"/>
    <property type="match status" value="1"/>
</dbReference>
<dbReference type="AlphaFoldDB" id="A0ABD3M2X2"/>
<keyword evidence="1" id="KW-0596">Phosphopantetheine</keyword>
<dbReference type="InterPro" id="IPR006162">
    <property type="entry name" value="Ppantetheine_attach_site"/>
</dbReference>
<dbReference type="PROSITE" id="PS50075">
    <property type="entry name" value="CARRIER"/>
    <property type="match status" value="1"/>
</dbReference>
<dbReference type="EMBL" id="JALLBG020000305">
    <property type="protein sequence ID" value="KAL3756426.1"/>
    <property type="molecule type" value="Genomic_DNA"/>
</dbReference>
<dbReference type="InterPro" id="IPR020845">
    <property type="entry name" value="AMP-binding_CS"/>
</dbReference>
<reference evidence="5 6" key="1">
    <citation type="submission" date="2024-10" db="EMBL/GenBank/DDBJ databases">
        <title>Updated reference genomes for cyclostephanoid diatoms.</title>
        <authorList>
            <person name="Roberts W.R."/>
            <person name="Alverson A.J."/>
        </authorList>
    </citation>
    <scope>NUCLEOTIDE SEQUENCE [LARGE SCALE GENOMIC DNA]</scope>
    <source>
        <strain evidence="5 6">AJA232-27</strain>
    </source>
</reference>
<dbReference type="InterPro" id="IPR000873">
    <property type="entry name" value="AMP-dep_synth/lig_dom"/>
</dbReference>
<dbReference type="SUPFAM" id="SSF56801">
    <property type="entry name" value="Acetyl-CoA synthetase-like"/>
    <property type="match status" value="1"/>
</dbReference>
<dbReference type="Pfam" id="PF00550">
    <property type="entry name" value="PP-binding"/>
    <property type="match status" value="1"/>
</dbReference>
<dbReference type="SUPFAM" id="SSF48403">
    <property type="entry name" value="Ankyrin repeat"/>
    <property type="match status" value="1"/>
</dbReference>
<feature type="repeat" description="ANK" evidence="3">
    <location>
        <begin position="1057"/>
        <end position="1089"/>
    </location>
</feature>
<dbReference type="Gene3D" id="1.25.40.20">
    <property type="entry name" value="Ankyrin repeat-containing domain"/>
    <property type="match status" value="1"/>
</dbReference>
<protein>
    <recommendedName>
        <fullName evidence="4">Carrier domain-containing protein</fullName>
    </recommendedName>
</protein>
<dbReference type="PANTHER" id="PTHR45527:SF1">
    <property type="entry name" value="FATTY ACID SYNTHASE"/>
    <property type="match status" value="1"/>
</dbReference>
<dbReference type="InterPro" id="IPR045851">
    <property type="entry name" value="AMP-bd_C_sf"/>
</dbReference>
<evidence type="ECO:0000259" key="4">
    <source>
        <dbReference type="PROSITE" id="PS50075"/>
    </source>
</evidence>
<gene>
    <name evidence="5" type="ORF">ACHAWU_007697</name>
</gene>